<gene>
    <name evidence="2" type="ORF">ACFOZ9_09395</name>
</gene>
<evidence type="ECO:0000259" key="1">
    <source>
        <dbReference type="Pfam" id="PF12773"/>
    </source>
</evidence>
<keyword evidence="3" id="KW-1185">Reference proteome</keyword>
<reference evidence="3" key="1">
    <citation type="journal article" date="2019" name="Int. J. Syst. Evol. Microbiol.">
        <title>The Global Catalogue of Microorganisms (GCM) 10K type strain sequencing project: providing services to taxonomists for standard genome sequencing and annotation.</title>
        <authorList>
            <consortium name="The Broad Institute Genomics Platform"/>
            <consortium name="The Broad Institute Genome Sequencing Center for Infectious Disease"/>
            <person name="Wu L."/>
            <person name="Ma J."/>
        </authorList>
    </citation>
    <scope>NUCLEOTIDE SEQUENCE [LARGE SCALE GENOMIC DNA]</scope>
    <source>
        <strain evidence="3">CCUG 56029</strain>
    </source>
</reference>
<dbReference type="RefSeq" id="WP_380038878.1">
    <property type="nucleotide sequence ID" value="NZ_JBHSEH010000009.1"/>
</dbReference>
<dbReference type="InterPro" id="IPR025874">
    <property type="entry name" value="DZR"/>
</dbReference>
<dbReference type="Proteomes" id="UP001595998">
    <property type="component" value="Unassembled WGS sequence"/>
</dbReference>
<feature type="domain" description="DZANK-type" evidence="1">
    <location>
        <begin position="11"/>
        <end position="57"/>
    </location>
</feature>
<evidence type="ECO:0000313" key="2">
    <source>
        <dbReference type="EMBL" id="MFC4426426.1"/>
    </source>
</evidence>
<dbReference type="Pfam" id="PF12773">
    <property type="entry name" value="DZR"/>
    <property type="match status" value="1"/>
</dbReference>
<protein>
    <submittedName>
        <fullName evidence="2">Zinc ribbon domain-containing protein</fullName>
    </submittedName>
</protein>
<dbReference type="EMBL" id="JBHSEH010000009">
    <property type="protein sequence ID" value="MFC4426426.1"/>
    <property type="molecule type" value="Genomic_DNA"/>
</dbReference>
<dbReference type="InterPro" id="IPR036283">
    <property type="entry name" value="NOB1_Zf-like_sf"/>
</dbReference>
<accession>A0ABV8XNH5</accession>
<sequence>MPNTAVSYHLCPQCARAVPAQSGERFCANDGTRLLDACPGCSRAILSPYSHFCPHCGHALAPAPGPEA</sequence>
<name>A0ABV8XNH5_9DEIO</name>
<comment type="caution">
    <text evidence="2">The sequence shown here is derived from an EMBL/GenBank/DDBJ whole genome shotgun (WGS) entry which is preliminary data.</text>
</comment>
<evidence type="ECO:0000313" key="3">
    <source>
        <dbReference type="Proteomes" id="UP001595998"/>
    </source>
</evidence>
<proteinExistence type="predicted"/>
<organism evidence="2 3">
    <name type="scientific">Deinococcus navajonensis</name>
    <dbReference type="NCBI Taxonomy" id="309884"/>
    <lineage>
        <taxon>Bacteria</taxon>
        <taxon>Thermotogati</taxon>
        <taxon>Deinococcota</taxon>
        <taxon>Deinococci</taxon>
        <taxon>Deinococcales</taxon>
        <taxon>Deinococcaceae</taxon>
        <taxon>Deinococcus</taxon>
    </lineage>
</organism>
<dbReference type="SUPFAM" id="SSF144206">
    <property type="entry name" value="NOB1 zinc finger-like"/>
    <property type="match status" value="1"/>
</dbReference>